<dbReference type="EMBL" id="JAZBJZ010000117">
    <property type="protein sequence ID" value="MEE3719197.1"/>
    <property type="molecule type" value="Genomic_DNA"/>
</dbReference>
<accession>A0AAW9PVR5</accession>
<feature type="transmembrane region" description="Helical" evidence="5">
    <location>
        <begin position="6"/>
        <end position="24"/>
    </location>
</feature>
<evidence type="ECO:0000256" key="5">
    <source>
        <dbReference type="SAM" id="Phobius"/>
    </source>
</evidence>
<keyword evidence="2 3" id="KW-0802">TPR repeat</keyword>
<keyword evidence="5" id="KW-0812">Transmembrane</keyword>
<feature type="transmembrane region" description="Helical" evidence="5">
    <location>
        <begin position="89"/>
        <end position="110"/>
    </location>
</feature>
<dbReference type="InterPro" id="IPR026898">
    <property type="entry name" value="PrsW"/>
</dbReference>
<dbReference type="InterPro" id="IPR011990">
    <property type="entry name" value="TPR-like_helical_dom_sf"/>
</dbReference>
<dbReference type="PANTHER" id="PTHR44858">
    <property type="entry name" value="TETRATRICOPEPTIDE REPEAT PROTEIN 6"/>
    <property type="match status" value="1"/>
</dbReference>
<dbReference type="SUPFAM" id="SSF48452">
    <property type="entry name" value="TPR-like"/>
    <property type="match status" value="1"/>
</dbReference>
<name>A0AAW9PVR5_9CYAN</name>
<feature type="repeat" description="TPR" evidence="3">
    <location>
        <begin position="528"/>
        <end position="561"/>
    </location>
</feature>
<dbReference type="RefSeq" id="WP_330485634.1">
    <property type="nucleotide sequence ID" value="NZ_JAZBJZ010000117.1"/>
</dbReference>
<organism evidence="6 7">
    <name type="scientific">Tumidithrix elongata BACA0141</name>
    <dbReference type="NCBI Taxonomy" id="2716417"/>
    <lineage>
        <taxon>Bacteria</taxon>
        <taxon>Bacillati</taxon>
        <taxon>Cyanobacteriota</taxon>
        <taxon>Cyanophyceae</taxon>
        <taxon>Pseudanabaenales</taxon>
        <taxon>Pseudanabaenaceae</taxon>
        <taxon>Tumidithrix</taxon>
        <taxon>Tumidithrix elongata</taxon>
    </lineage>
</organism>
<feature type="repeat" description="TPR" evidence="3">
    <location>
        <begin position="418"/>
        <end position="451"/>
    </location>
</feature>
<dbReference type="GO" id="GO:0009279">
    <property type="term" value="C:cell outer membrane"/>
    <property type="evidence" value="ECO:0007669"/>
    <property type="project" value="TreeGrafter"/>
</dbReference>
<keyword evidence="5" id="KW-1133">Transmembrane helix</keyword>
<dbReference type="InterPro" id="IPR050498">
    <property type="entry name" value="Ycf3"/>
</dbReference>
<keyword evidence="1" id="KW-0677">Repeat</keyword>
<dbReference type="PROSITE" id="PS50293">
    <property type="entry name" value="TPR_REGION"/>
    <property type="match status" value="2"/>
</dbReference>
<feature type="region of interest" description="Disordered" evidence="4">
    <location>
        <begin position="400"/>
        <end position="427"/>
    </location>
</feature>
<dbReference type="GO" id="GO:0008233">
    <property type="term" value="F:peptidase activity"/>
    <property type="evidence" value="ECO:0007669"/>
    <property type="project" value="InterPro"/>
</dbReference>
<dbReference type="InterPro" id="IPR019734">
    <property type="entry name" value="TPR_rpt"/>
</dbReference>
<evidence type="ECO:0000256" key="4">
    <source>
        <dbReference type="SAM" id="MobiDB-lite"/>
    </source>
</evidence>
<feature type="compositionally biased region" description="Polar residues" evidence="4">
    <location>
        <begin position="400"/>
        <end position="411"/>
    </location>
</feature>
<dbReference type="Gene3D" id="1.25.40.10">
    <property type="entry name" value="Tetratricopeptide repeat domain"/>
    <property type="match status" value="3"/>
</dbReference>
<feature type="transmembrane region" description="Helical" evidence="5">
    <location>
        <begin position="36"/>
        <end position="56"/>
    </location>
</feature>
<reference evidence="6" key="1">
    <citation type="submission" date="2024-01" db="EMBL/GenBank/DDBJ databases">
        <title>Bank of Algae and Cyanobacteria of the Azores (BACA) strain genomes.</title>
        <authorList>
            <person name="Luz R."/>
            <person name="Cordeiro R."/>
            <person name="Fonseca A."/>
            <person name="Goncalves V."/>
        </authorList>
    </citation>
    <scope>NUCLEOTIDE SEQUENCE</scope>
    <source>
        <strain evidence="6">BACA0141</strain>
    </source>
</reference>
<feature type="repeat" description="TPR" evidence="3">
    <location>
        <begin position="562"/>
        <end position="595"/>
    </location>
</feature>
<feature type="repeat" description="TPR" evidence="3">
    <location>
        <begin position="630"/>
        <end position="663"/>
    </location>
</feature>
<dbReference type="AlphaFoldDB" id="A0AAW9PVR5"/>
<gene>
    <name evidence="6" type="ORF">V2H45_20845</name>
</gene>
<feature type="repeat" description="TPR" evidence="3">
    <location>
        <begin position="452"/>
        <end position="485"/>
    </location>
</feature>
<feature type="transmembrane region" description="Helical" evidence="5">
    <location>
        <begin position="186"/>
        <end position="204"/>
    </location>
</feature>
<dbReference type="Pfam" id="PF13432">
    <property type="entry name" value="TPR_16"/>
    <property type="match status" value="2"/>
</dbReference>
<feature type="region of interest" description="Disordered" evidence="4">
    <location>
        <begin position="238"/>
        <end position="263"/>
    </location>
</feature>
<feature type="transmembrane region" description="Helical" evidence="5">
    <location>
        <begin position="373"/>
        <end position="393"/>
    </location>
</feature>
<dbReference type="Pfam" id="PF13367">
    <property type="entry name" value="PrsW-protease"/>
    <property type="match status" value="1"/>
</dbReference>
<dbReference type="GO" id="GO:0046813">
    <property type="term" value="P:receptor-mediated virion attachment to host cell"/>
    <property type="evidence" value="ECO:0007669"/>
    <property type="project" value="TreeGrafter"/>
</dbReference>
<dbReference type="Pfam" id="PF13174">
    <property type="entry name" value="TPR_6"/>
    <property type="match status" value="1"/>
</dbReference>
<dbReference type="Proteomes" id="UP001333818">
    <property type="component" value="Unassembled WGS sequence"/>
</dbReference>
<dbReference type="PANTHER" id="PTHR44858:SF1">
    <property type="entry name" value="UDP-N-ACETYLGLUCOSAMINE--PEPTIDE N-ACETYLGLUCOSAMINYLTRANSFERASE SPINDLY-RELATED"/>
    <property type="match status" value="1"/>
</dbReference>
<feature type="transmembrane region" description="Helical" evidence="5">
    <location>
        <begin position="155"/>
        <end position="174"/>
    </location>
</feature>
<dbReference type="Pfam" id="PF00515">
    <property type="entry name" value="TPR_1"/>
    <property type="match status" value="1"/>
</dbReference>
<feature type="repeat" description="TPR" evidence="3">
    <location>
        <begin position="596"/>
        <end position="629"/>
    </location>
</feature>
<feature type="transmembrane region" description="Helical" evidence="5">
    <location>
        <begin position="122"/>
        <end position="143"/>
    </location>
</feature>
<evidence type="ECO:0000313" key="6">
    <source>
        <dbReference type="EMBL" id="MEE3719197.1"/>
    </source>
</evidence>
<feature type="compositionally biased region" description="Low complexity" evidence="4">
    <location>
        <begin position="250"/>
        <end position="261"/>
    </location>
</feature>
<comment type="caution">
    <text evidence="6">The sequence shown here is derived from an EMBL/GenBank/DDBJ whole genome shotgun (WGS) entry which is preliminary data.</text>
</comment>
<keyword evidence="7" id="KW-1185">Reference proteome</keyword>
<feature type="transmembrane region" description="Helical" evidence="5">
    <location>
        <begin position="210"/>
        <end position="231"/>
    </location>
</feature>
<proteinExistence type="predicted"/>
<dbReference type="PROSITE" id="PS50005">
    <property type="entry name" value="TPR"/>
    <property type="match status" value="6"/>
</dbReference>
<evidence type="ECO:0000313" key="7">
    <source>
        <dbReference type="Proteomes" id="UP001333818"/>
    </source>
</evidence>
<keyword evidence="5" id="KW-0472">Membrane</keyword>
<sequence>MSLAYSILTAVLPAIALLCYFYECDLRQNKSQSGKVKAFLLGVSSILPASIIEAFVDRMLMHGKFGSYMQSLSSVSARHSIPVTDALQMGFLGSALIEESIKMLYLYLVFDKSKEFQSKKDTVIHAVTLSVGFAFVENILYVVSYGAEIAEARAFMSLPMHAIAALAMSFTIAFRREQSHQPLWQAWAIALLAATLIHGTYNSLLFINTFASGTIVFVFVIVAVVLAVRLYRNLDSQSDRMPSQSVGNKPLQQSPQLPRSPGLDWKHKPKAIAKFLNRALESRRINASVDLDGDRLQVLLEGAAVPPQNLAQSIFKKLLSLDIPNARSLKVYGKVEYEKVPSWSQEFVFTLSLPERAIAVDPSSRSKLWYSPLTWILISVGLISAGCFLPNPMERFHANSQAQKDLSASQEGGSGYSDTDYVEQGDRKYDRGDYRGAIEDFNRAISLNPNNAIAYNYRSLSHSELGDLEEAIQDCNKALEIDPEYALAYFNRAGYRTGKNDLNGALEDYDRAIQAKGDLGRKGRLRLADIYANRGDVLGRLGRYTEALRSSQQALQIAPKHQYAWFVQSMALSYLDRYEEALAAINKAVELDPPNAEAWNYRGNILYTLQRYNEALTSYEKAIQIAPRFRLALRSRAALLNELGRDREALEAYDRLIQLYPNDREAMQTRNALAAQHR</sequence>
<evidence type="ECO:0000256" key="3">
    <source>
        <dbReference type="PROSITE-ProRule" id="PRU00339"/>
    </source>
</evidence>
<dbReference type="SMART" id="SM00028">
    <property type="entry name" value="TPR"/>
    <property type="match status" value="7"/>
</dbReference>
<feature type="compositionally biased region" description="Polar residues" evidence="4">
    <location>
        <begin position="238"/>
        <end position="247"/>
    </location>
</feature>
<evidence type="ECO:0000256" key="1">
    <source>
        <dbReference type="ARBA" id="ARBA00022737"/>
    </source>
</evidence>
<protein>
    <submittedName>
        <fullName evidence="6">Tetratricopeptide repeat protein</fullName>
    </submittedName>
</protein>
<evidence type="ECO:0000256" key="2">
    <source>
        <dbReference type="ARBA" id="ARBA00022803"/>
    </source>
</evidence>